<name>A0A382T419_9ZZZZ</name>
<gene>
    <name evidence="1" type="ORF">METZ01_LOCUS369396</name>
</gene>
<dbReference type="EMBL" id="UINC01133548">
    <property type="protein sequence ID" value="SVD16542.1"/>
    <property type="molecule type" value="Genomic_DNA"/>
</dbReference>
<dbReference type="AlphaFoldDB" id="A0A382T419"/>
<proteinExistence type="predicted"/>
<protein>
    <submittedName>
        <fullName evidence="1">Uncharacterized protein</fullName>
    </submittedName>
</protein>
<reference evidence="1" key="1">
    <citation type="submission" date="2018-05" db="EMBL/GenBank/DDBJ databases">
        <authorList>
            <person name="Lanie J.A."/>
            <person name="Ng W.-L."/>
            <person name="Kazmierczak K.M."/>
            <person name="Andrzejewski T.M."/>
            <person name="Davidsen T.M."/>
            <person name="Wayne K.J."/>
            <person name="Tettelin H."/>
            <person name="Glass J.I."/>
            <person name="Rusch D."/>
            <person name="Podicherti R."/>
            <person name="Tsui H.-C.T."/>
            <person name="Winkler M.E."/>
        </authorList>
    </citation>
    <scope>NUCLEOTIDE SEQUENCE</scope>
</reference>
<feature type="non-terminal residue" evidence="1">
    <location>
        <position position="25"/>
    </location>
</feature>
<accession>A0A382T419</accession>
<sequence length="25" mass="2893">MARVDFYILTGTGEFVRQQFACRLA</sequence>
<evidence type="ECO:0000313" key="1">
    <source>
        <dbReference type="EMBL" id="SVD16542.1"/>
    </source>
</evidence>
<organism evidence="1">
    <name type="scientific">marine metagenome</name>
    <dbReference type="NCBI Taxonomy" id="408172"/>
    <lineage>
        <taxon>unclassified sequences</taxon>
        <taxon>metagenomes</taxon>
        <taxon>ecological metagenomes</taxon>
    </lineage>
</organism>